<proteinExistence type="predicted"/>
<feature type="compositionally biased region" description="Polar residues" evidence="1">
    <location>
        <begin position="157"/>
        <end position="168"/>
    </location>
</feature>
<reference evidence="2" key="1">
    <citation type="journal article" date="2020" name="Stud. Mycol.">
        <title>101 Dothideomycetes genomes: a test case for predicting lifestyles and emergence of pathogens.</title>
        <authorList>
            <person name="Haridas S."/>
            <person name="Albert R."/>
            <person name="Binder M."/>
            <person name="Bloem J."/>
            <person name="Labutti K."/>
            <person name="Salamov A."/>
            <person name="Andreopoulos B."/>
            <person name="Baker S."/>
            <person name="Barry K."/>
            <person name="Bills G."/>
            <person name="Bluhm B."/>
            <person name="Cannon C."/>
            <person name="Castanera R."/>
            <person name="Culley D."/>
            <person name="Daum C."/>
            <person name="Ezra D."/>
            <person name="Gonzalez J."/>
            <person name="Henrissat B."/>
            <person name="Kuo A."/>
            <person name="Liang C."/>
            <person name="Lipzen A."/>
            <person name="Lutzoni F."/>
            <person name="Magnuson J."/>
            <person name="Mondo S."/>
            <person name="Nolan M."/>
            <person name="Ohm R."/>
            <person name="Pangilinan J."/>
            <person name="Park H.-J."/>
            <person name="Ramirez L."/>
            <person name="Alfaro M."/>
            <person name="Sun H."/>
            <person name="Tritt A."/>
            <person name="Yoshinaga Y."/>
            <person name="Zwiers L.-H."/>
            <person name="Turgeon B."/>
            <person name="Goodwin S."/>
            <person name="Spatafora J."/>
            <person name="Crous P."/>
            <person name="Grigoriev I."/>
        </authorList>
    </citation>
    <scope>NUCLEOTIDE SEQUENCE</scope>
    <source>
        <strain evidence="2">CBS 119925</strain>
    </source>
</reference>
<evidence type="ECO:0000256" key="1">
    <source>
        <dbReference type="SAM" id="MobiDB-lite"/>
    </source>
</evidence>
<organism evidence="2 3">
    <name type="scientific">Sporormia fimetaria CBS 119925</name>
    <dbReference type="NCBI Taxonomy" id="1340428"/>
    <lineage>
        <taxon>Eukaryota</taxon>
        <taxon>Fungi</taxon>
        <taxon>Dikarya</taxon>
        <taxon>Ascomycota</taxon>
        <taxon>Pezizomycotina</taxon>
        <taxon>Dothideomycetes</taxon>
        <taxon>Pleosporomycetidae</taxon>
        <taxon>Pleosporales</taxon>
        <taxon>Sporormiaceae</taxon>
        <taxon>Sporormia</taxon>
    </lineage>
</organism>
<gene>
    <name evidence="2" type="ORF">M011DRAFT_469519</name>
</gene>
<name>A0A6A6V4B1_9PLEO</name>
<evidence type="ECO:0000313" key="3">
    <source>
        <dbReference type="Proteomes" id="UP000799440"/>
    </source>
</evidence>
<dbReference type="OrthoDB" id="3933088at2759"/>
<feature type="region of interest" description="Disordered" evidence="1">
    <location>
        <begin position="75"/>
        <end position="111"/>
    </location>
</feature>
<dbReference type="Proteomes" id="UP000799440">
    <property type="component" value="Unassembled WGS sequence"/>
</dbReference>
<feature type="compositionally biased region" description="Acidic residues" evidence="1">
    <location>
        <begin position="251"/>
        <end position="267"/>
    </location>
</feature>
<dbReference type="AlphaFoldDB" id="A0A6A6V4B1"/>
<accession>A0A6A6V4B1</accession>
<sequence length="331" mass="36090">MSDYGDDDYSDYGDDDWLYIEDEYMPADELAEHAVHSPPHHMAYDDDSEELDRFEYFIDLDYASDGYDDAEFYTHGTQPQGAGTKRKRAAVSVPSKKKRKLQDGGAVSSSTVLGKTCSPIVFRPQSEREVKPKVVHGNMESYAVLKDWRERLPDTPSWPTTKSPQDTATLDPKSPPKPATVREEDDNPDSDGIASSALLAALQKNMAAAGGPLSGMDPHQLLQFVTRMMNNEGAADDIAGELANDLLAQGADDEDEDDAGEPSEDMLDWLSKQRNGKPPTPPSSERETADDPKTEGTGRARTQGMTSVGATAAASKRSAKADSKTGEKARR</sequence>
<feature type="region of interest" description="Disordered" evidence="1">
    <location>
        <begin position="153"/>
        <end position="196"/>
    </location>
</feature>
<feature type="compositionally biased region" description="Basic and acidic residues" evidence="1">
    <location>
        <begin position="319"/>
        <end position="331"/>
    </location>
</feature>
<dbReference type="EMBL" id="MU006582">
    <property type="protein sequence ID" value="KAF2745462.1"/>
    <property type="molecule type" value="Genomic_DNA"/>
</dbReference>
<feature type="region of interest" description="Disordered" evidence="1">
    <location>
        <begin position="236"/>
        <end position="331"/>
    </location>
</feature>
<protein>
    <submittedName>
        <fullName evidence="2">Uncharacterized protein</fullName>
    </submittedName>
</protein>
<feature type="compositionally biased region" description="Basic residues" evidence="1">
    <location>
        <begin position="84"/>
        <end position="100"/>
    </location>
</feature>
<evidence type="ECO:0000313" key="2">
    <source>
        <dbReference type="EMBL" id="KAF2745462.1"/>
    </source>
</evidence>
<keyword evidence="3" id="KW-1185">Reference proteome</keyword>
<feature type="compositionally biased region" description="Basic and acidic residues" evidence="1">
    <location>
        <begin position="284"/>
        <end position="298"/>
    </location>
</feature>